<gene>
    <name evidence="4" type="ordered locus">Tter_1089</name>
</gene>
<dbReference type="AlphaFoldDB" id="D1CB40"/>
<dbReference type="FunFam" id="2.60.40.10:FF:000495">
    <property type="entry name" value="Periplasmic beta-glucosidase"/>
    <property type="match status" value="1"/>
</dbReference>
<dbReference type="PANTHER" id="PTHR30620">
    <property type="entry name" value="PERIPLASMIC BETA-GLUCOSIDASE-RELATED"/>
    <property type="match status" value="1"/>
</dbReference>
<comment type="similarity">
    <text evidence="1">Belongs to the glycosyl hydrolase 3 family.</text>
</comment>
<evidence type="ECO:0000313" key="5">
    <source>
        <dbReference type="Proteomes" id="UP000000323"/>
    </source>
</evidence>
<dbReference type="CAZy" id="GH3">
    <property type="family name" value="Glycoside Hydrolase Family 3"/>
</dbReference>
<dbReference type="KEGG" id="ttr:Tter_1089"/>
<dbReference type="InterPro" id="IPR002772">
    <property type="entry name" value="Glyco_hydro_3_C"/>
</dbReference>
<evidence type="ECO:0000313" key="4">
    <source>
        <dbReference type="EMBL" id="ACZ42005.1"/>
    </source>
</evidence>
<dbReference type="Gene3D" id="3.20.20.300">
    <property type="entry name" value="Glycoside hydrolase, family 3, N-terminal domain"/>
    <property type="match status" value="1"/>
</dbReference>
<organism evidence="4 5">
    <name type="scientific">Thermobaculum terrenum (strain ATCC BAA-798 / CCMEE 7001 / YNP1)</name>
    <dbReference type="NCBI Taxonomy" id="525904"/>
    <lineage>
        <taxon>Bacteria</taxon>
        <taxon>Bacillati</taxon>
        <taxon>Chloroflexota</taxon>
        <taxon>Chloroflexia</taxon>
        <taxon>Candidatus Thermobaculales</taxon>
        <taxon>Candidatus Thermobaculaceae</taxon>
        <taxon>Thermobaculum</taxon>
    </lineage>
</organism>
<protein>
    <submittedName>
        <fullName evidence="4">Glycoside hydrolase family 3 domain protein</fullName>
    </submittedName>
</protein>
<dbReference type="eggNOG" id="COG1472">
    <property type="taxonomic scope" value="Bacteria"/>
</dbReference>
<feature type="domain" description="Fibronectin type III-like" evidence="3">
    <location>
        <begin position="695"/>
        <end position="764"/>
    </location>
</feature>
<dbReference type="RefSeq" id="WP_012875040.1">
    <property type="nucleotide sequence ID" value="NC_013525.1"/>
</dbReference>
<keyword evidence="5" id="KW-1185">Reference proteome</keyword>
<dbReference type="InterPro" id="IPR036881">
    <property type="entry name" value="Glyco_hydro_3_C_sf"/>
</dbReference>
<dbReference type="SMART" id="SM01217">
    <property type="entry name" value="Fn3_like"/>
    <property type="match status" value="1"/>
</dbReference>
<dbReference type="GO" id="GO:0009251">
    <property type="term" value="P:glucan catabolic process"/>
    <property type="evidence" value="ECO:0007669"/>
    <property type="project" value="TreeGrafter"/>
</dbReference>
<sequence>MSSETFKYKDGSLPIDQRIDDLLSRMSIDEKIAQLGCIWSTDLIREGRFDPDYAISQIPNGIGQITRIGAATGLRPNESANLMNSIQKVVIERTRLGIPVFIHEESVGGFCHRDATVFPQALGLACSWNPELIEKVAQVIREQMLAVGARLALAPVLDVARDPRWGRVEETYGEDPVLVGTLGTAYIKGLQGDDLAQGVAATGKHFLAYSFSLGGRNWGPVHVGPRELREVYAEPFAAAIRDAGLSVIMNSYASVDGLPCAGSKSILTDLLRKELGFRGSVVADYFSVEMLRSFHKVAADKSEAACIALNAGLDMELPALDCFGEPLKKAIEDGSIKIELIDAAVRRVLELKFRLGLFENPYVDAGVASSKFQTPEQRQLAYQAAAESVVLLKNDGVLPISKDDVKSIAVIGPAADDKRLLQGDYHYPAHLESLFESQSDTESLGLLSEEPAPTPAGQLNLGNFAPGPYYTPHVTPLQAIRDKHPDIDVIYEKGCDILGDDRSGFAAAVNAASNADVSIVFVGGKSGLKRPATSGEANDATSLSLTGVQADLVRAIAEAARKLVVVVISGRVHTLEDLVDSTNALIFCVPPGEEGGNAIVDVLFGSVCPSGKLPVSFPRRVGQVPDYFGQRNGGDKAMFFGDYIDSTVDPLFPFGYGLSYTRFEYSQPNIEVGDTTKPTAISFEIRNVGEYTGSEVVQLYCQDVVASVSRPTNMLLGFTKVRLDPGQSKKLTFIVHPSRLAFYNEAMQFVTEPGQYIFRVGSSSVDIRHELDVTLPGETTYYNQRDVVATTVVVE</sequence>
<dbReference type="Gene3D" id="2.60.40.10">
    <property type="entry name" value="Immunoglobulins"/>
    <property type="match status" value="1"/>
</dbReference>
<dbReference type="PRINTS" id="PR00133">
    <property type="entry name" value="GLHYDRLASE3"/>
</dbReference>
<dbReference type="InterPro" id="IPR036962">
    <property type="entry name" value="Glyco_hydro_3_N_sf"/>
</dbReference>
<dbReference type="SUPFAM" id="SSF52279">
    <property type="entry name" value="Beta-D-glucan exohydrolase, C-terminal domain"/>
    <property type="match status" value="1"/>
</dbReference>
<dbReference type="HOGENOM" id="CLU_004542_5_1_0"/>
<dbReference type="GO" id="GO:0008422">
    <property type="term" value="F:beta-glucosidase activity"/>
    <property type="evidence" value="ECO:0007669"/>
    <property type="project" value="UniProtKB-ARBA"/>
</dbReference>
<evidence type="ECO:0000256" key="2">
    <source>
        <dbReference type="ARBA" id="ARBA00022801"/>
    </source>
</evidence>
<dbReference type="InterPro" id="IPR013783">
    <property type="entry name" value="Ig-like_fold"/>
</dbReference>
<keyword evidence="2 4" id="KW-0378">Hydrolase</keyword>
<dbReference type="PANTHER" id="PTHR30620:SF123">
    <property type="entry name" value="BETA-XYLOSIDASE"/>
    <property type="match status" value="1"/>
</dbReference>
<accession>D1CB40</accession>
<evidence type="ECO:0000256" key="1">
    <source>
        <dbReference type="ARBA" id="ARBA00005336"/>
    </source>
</evidence>
<dbReference type="Gene3D" id="3.40.50.1700">
    <property type="entry name" value="Glycoside hydrolase family 3 C-terminal domain"/>
    <property type="match status" value="1"/>
</dbReference>
<dbReference type="InterPro" id="IPR017853">
    <property type="entry name" value="GH"/>
</dbReference>
<dbReference type="InterPro" id="IPR051915">
    <property type="entry name" value="Cellulose_Degrad_GH3"/>
</dbReference>
<dbReference type="Proteomes" id="UP000000323">
    <property type="component" value="Chromosome 1"/>
</dbReference>
<name>D1CB40_THET1</name>
<dbReference type="InterPro" id="IPR026891">
    <property type="entry name" value="Fn3-like"/>
</dbReference>
<dbReference type="Pfam" id="PF01915">
    <property type="entry name" value="Glyco_hydro_3_C"/>
    <property type="match status" value="1"/>
</dbReference>
<proteinExistence type="inferred from homology"/>
<reference evidence="5" key="1">
    <citation type="journal article" date="2010" name="Stand. Genomic Sci.">
        <title>Complete genome sequence of 'Thermobaculum terrenum' type strain (YNP1).</title>
        <authorList>
            <person name="Kiss H."/>
            <person name="Cleland D."/>
            <person name="Lapidus A."/>
            <person name="Lucas S."/>
            <person name="Glavina Del Rio T."/>
            <person name="Nolan M."/>
            <person name="Tice H."/>
            <person name="Han C."/>
            <person name="Goodwin L."/>
            <person name="Pitluck S."/>
            <person name="Liolios K."/>
            <person name="Ivanova N."/>
            <person name="Mavromatis K."/>
            <person name="Ovchinnikova G."/>
            <person name="Pati A."/>
            <person name="Chen A."/>
            <person name="Palaniappan K."/>
            <person name="Land M."/>
            <person name="Hauser L."/>
            <person name="Chang Y."/>
            <person name="Jeffries C."/>
            <person name="Lu M."/>
            <person name="Brettin T."/>
            <person name="Detter J."/>
            <person name="Goker M."/>
            <person name="Tindall B."/>
            <person name="Beck B."/>
            <person name="McDermott T."/>
            <person name="Woyke T."/>
            <person name="Bristow J."/>
            <person name="Eisen J."/>
            <person name="Markowitz V."/>
            <person name="Hugenholtz P."/>
            <person name="Kyrpides N."/>
            <person name="Klenk H."/>
            <person name="Cheng J."/>
        </authorList>
    </citation>
    <scope>NUCLEOTIDE SEQUENCE [LARGE SCALE GENOMIC DNA]</scope>
    <source>
        <strain evidence="5">ATCC BAA-798 / YNP1</strain>
    </source>
</reference>
<dbReference type="SUPFAM" id="SSF51445">
    <property type="entry name" value="(Trans)glycosidases"/>
    <property type="match status" value="1"/>
</dbReference>
<dbReference type="STRING" id="525904.Tter_1089"/>
<evidence type="ECO:0000259" key="3">
    <source>
        <dbReference type="SMART" id="SM01217"/>
    </source>
</evidence>
<dbReference type="Pfam" id="PF00933">
    <property type="entry name" value="Glyco_hydro_3"/>
    <property type="match status" value="1"/>
</dbReference>
<dbReference type="InterPro" id="IPR001764">
    <property type="entry name" value="Glyco_hydro_3_N"/>
</dbReference>
<dbReference type="Pfam" id="PF14310">
    <property type="entry name" value="Fn3-like"/>
    <property type="match status" value="1"/>
</dbReference>
<dbReference type="EMBL" id="CP001825">
    <property type="protein sequence ID" value="ACZ42005.1"/>
    <property type="molecule type" value="Genomic_DNA"/>
</dbReference>